<evidence type="ECO:0000256" key="1">
    <source>
        <dbReference type="SAM" id="MobiDB-lite"/>
    </source>
</evidence>
<feature type="region of interest" description="Disordered" evidence="1">
    <location>
        <begin position="62"/>
        <end position="99"/>
    </location>
</feature>
<feature type="region of interest" description="Disordered" evidence="1">
    <location>
        <begin position="1"/>
        <end position="26"/>
    </location>
</feature>
<reference evidence="2 3" key="1">
    <citation type="submission" date="2023-09" db="EMBL/GenBank/DDBJ databases">
        <title>Nesidiocoris tenuis whole genome shotgun sequence.</title>
        <authorList>
            <person name="Shibata T."/>
            <person name="Shimoda M."/>
            <person name="Kobayashi T."/>
            <person name="Uehara T."/>
        </authorList>
    </citation>
    <scope>NUCLEOTIDE SEQUENCE [LARGE SCALE GENOMIC DNA]</scope>
    <source>
        <strain evidence="2 3">Japan</strain>
    </source>
</reference>
<evidence type="ECO:0000313" key="3">
    <source>
        <dbReference type="Proteomes" id="UP001307889"/>
    </source>
</evidence>
<organism evidence="2 3">
    <name type="scientific">Nesidiocoris tenuis</name>
    <dbReference type="NCBI Taxonomy" id="355587"/>
    <lineage>
        <taxon>Eukaryota</taxon>
        <taxon>Metazoa</taxon>
        <taxon>Ecdysozoa</taxon>
        <taxon>Arthropoda</taxon>
        <taxon>Hexapoda</taxon>
        <taxon>Insecta</taxon>
        <taxon>Pterygota</taxon>
        <taxon>Neoptera</taxon>
        <taxon>Paraneoptera</taxon>
        <taxon>Hemiptera</taxon>
        <taxon>Heteroptera</taxon>
        <taxon>Panheteroptera</taxon>
        <taxon>Cimicomorpha</taxon>
        <taxon>Miridae</taxon>
        <taxon>Dicyphina</taxon>
        <taxon>Nesidiocoris</taxon>
    </lineage>
</organism>
<keyword evidence="3" id="KW-1185">Reference proteome</keyword>
<sequence length="114" mass="12522">MDIPIIRTDSCDEDDGEGKKKKKKYEFRGSQSHRCSLVTIKDGDGSRTVKWSSVKLARKPSNVNGGVVKVRSPPHSETSPSELNRSSSWTHKGAAPATKEASYAITNAFIFNIL</sequence>
<accession>A0ABN7AT30</accession>
<evidence type="ECO:0000313" key="2">
    <source>
        <dbReference type="EMBL" id="BES94439.1"/>
    </source>
</evidence>
<protein>
    <submittedName>
        <fullName evidence="2">Uncharacterized protein</fullName>
    </submittedName>
</protein>
<gene>
    <name evidence="2" type="ORF">NTJ_07249</name>
</gene>
<dbReference type="EMBL" id="AP028913">
    <property type="protein sequence ID" value="BES94439.1"/>
    <property type="molecule type" value="Genomic_DNA"/>
</dbReference>
<dbReference type="Proteomes" id="UP001307889">
    <property type="component" value="Chromosome 5"/>
</dbReference>
<proteinExistence type="predicted"/>
<name>A0ABN7AT30_9HEMI</name>
<feature type="compositionally biased region" description="Polar residues" evidence="1">
    <location>
        <begin position="75"/>
        <end position="90"/>
    </location>
</feature>